<dbReference type="EMBL" id="JBHSOH010000022">
    <property type="protein sequence ID" value="MFC5849514.1"/>
    <property type="molecule type" value="Genomic_DNA"/>
</dbReference>
<proteinExistence type="predicted"/>
<dbReference type="RefSeq" id="WP_380050727.1">
    <property type="nucleotide sequence ID" value="NZ_JBHSOH010000022.1"/>
</dbReference>
<organism evidence="2 3">
    <name type="scientific">Deinococcus petrolearius</name>
    <dbReference type="NCBI Taxonomy" id="1751295"/>
    <lineage>
        <taxon>Bacteria</taxon>
        <taxon>Thermotogati</taxon>
        <taxon>Deinococcota</taxon>
        <taxon>Deinococci</taxon>
        <taxon>Deinococcales</taxon>
        <taxon>Deinococcaceae</taxon>
        <taxon>Deinococcus</taxon>
    </lineage>
</organism>
<name>A0ABW1DMF2_9DEIO</name>
<evidence type="ECO:0000256" key="1">
    <source>
        <dbReference type="SAM" id="MobiDB-lite"/>
    </source>
</evidence>
<reference evidence="3" key="1">
    <citation type="journal article" date="2019" name="Int. J. Syst. Evol. Microbiol.">
        <title>The Global Catalogue of Microorganisms (GCM) 10K type strain sequencing project: providing services to taxonomists for standard genome sequencing and annotation.</title>
        <authorList>
            <consortium name="The Broad Institute Genomics Platform"/>
            <consortium name="The Broad Institute Genome Sequencing Center for Infectious Disease"/>
            <person name="Wu L."/>
            <person name="Ma J."/>
        </authorList>
    </citation>
    <scope>NUCLEOTIDE SEQUENCE [LARGE SCALE GENOMIC DNA]</scope>
    <source>
        <strain evidence="3">CGMCC 1.15053</strain>
    </source>
</reference>
<feature type="region of interest" description="Disordered" evidence="1">
    <location>
        <begin position="34"/>
        <end position="60"/>
    </location>
</feature>
<evidence type="ECO:0008006" key="4">
    <source>
        <dbReference type="Google" id="ProtNLM"/>
    </source>
</evidence>
<dbReference type="Proteomes" id="UP001595979">
    <property type="component" value="Unassembled WGS sequence"/>
</dbReference>
<keyword evidence="3" id="KW-1185">Reference proteome</keyword>
<evidence type="ECO:0000313" key="2">
    <source>
        <dbReference type="EMBL" id="MFC5849514.1"/>
    </source>
</evidence>
<comment type="caution">
    <text evidence="2">The sequence shown here is derived from an EMBL/GenBank/DDBJ whole genome shotgun (WGS) entry which is preliminary data.</text>
</comment>
<accession>A0ABW1DMF2</accession>
<sequence>MTTLRGVVTGLLGGAAGTLAMGQYWTRVARLVQPDSAPPGKGPDRHSIAPLGQLHEPGESSTAALGRLGYEALKGRPPRSDRLKSELSEGVHWSMGVLSGTVFGAIAAPNTSALAGAGLGAAFGAGLWAVMDEGVVPLLGLQDGPGAGNARGHLNRLGAHLFYGAALGLSAWTLARALPGDE</sequence>
<protein>
    <recommendedName>
        <fullName evidence="4">DUF1440 domain-containing protein</fullName>
    </recommendedName>
</protein>
<evidence type="ECO:0000313" key="3">
    <source>
        <dbReference type="Proteomes" id="UP001595979"/>
    </source>
</evidence>
<gene>
    <name evidence="2" type="ORF">ACFPQ6_14475</name>
</gene>